<organism evidence="2">
    <name type="scientific">marine metagenome</name>
    <dbReference type="NCBI Taxonomy" id="408172"/>
    <lineage>
        <taxon>unclassified sequences</taxon>
        <taxon>metagenomes</taxon>
        <taxon>ecological metagenomes</taxon>
    </lineage>
</organism>
<evidence type="ECO:0000313" key="2">
    <source>
        <dbReference type="EMBL" id="SVD25985.1"/>
    </source>
</evidence>
<dbReference type="EMBL" id="UINC01139438">
    <property type="protein sequence ID" value="SVD25985.1"/>
    <property type="molecule type" value="Genomic_DNA"/>
</dbReference>
<name>A0A382TW97_9ZZZZ</name>
<feature type="non-terminal residue" evidence="2">
    <location>
        <position position="1"/>
    </location>
</feature>
<feature type="region of interest" description="Disordered" evidence="1">
    <location>
        <begin position="1"/>
        <end position="23"/>
    </location>
</feature>
<proteinExistence type="predicted"/>
<sequence length="23" mass="2400">VEGKTGEVIDIPDRNNAEEGSNG</sequence>
<dbReference type="AlphaFoldDB" id="A0A382TW97"/>
<accession>A0A382TW97</accession>
<protein>
    <submittedName>
        <fullName evidence="2">Uncharacterized protein</fullName>
    </submittedName>
</protein>
<reference evidence="2" key="1">
    <citation type="submission" date="2018-05" db="EMBL/GenBank/DDBJ databases">
        <authorList>
            <person name="Lanie J.A."/>
            <person name="Ng W.-L."/>
            <person name="Kazmierczak K.M."/>
            <person name="Andrzejewski T.M."/>
            <person name="Davidsen T.M."/>
            <person name="Wayne K.J."/>
            <person name="Tettelin H."/>
            <person name="Glass J.I."/>
            <person name="Rusch D."/>
            <person name="Podicherti R."/>
            <person name="Tsui H.-C.T."/>
            <person name="Winkler M.E."/>
        </authorList>
    </citation>
    <scope>NUCLEOTIDE SEQUENCE</scope>
</reference>
<evidence type="ECO:0000256" key="1">
    <source>
        <dbReference type="SAM" id="MobiDB-lite"/>
    </source>
</evidence>
<gene>
    <name evidence="2" type="ORF">METZ01_LOCUS378839</name>
</gene>
<feature type="compositionally biased region" description="Basic and acidic residues" evidence="1">
    <location>
        <begin position="1"/>
        <end position="17"/>
    </location>
</feature>